<organism evidence="4 5">
    <name type="scientific">Listeria grayi</name>
    <name type="common">Listeria murrayi</name>
    <dbReference type="NCBI Taxonomy" id="1641"/>
    <lineage>
        <taxon>Bacteria</taxon>
        <taxon>Bacillati</taxon>
        <taxon>Bacillota</taxon>
        <taxon>Bacilli</taxon>
        <taxon>Bacillales</taxon>
        <taxon>Listeriaceae</taxon>
        <taxon>Listeria</taxon>
    </lineage>
</organism>
<dbReference type="InterPro" id="IPR000182">
    <property type="entry name" value="GNAT_dom"/>
</dbReference>
<dbReference type="InterPro" id="IPR050832">
    <property type="entry name" value="Bact_Acetyltransf"/>
</dbReference>
<proteinExistence type="predicted"/>
<evidence type="ECO:0000256" key="1">
    <source>
        <dbReference type="ARBA" id="ARBA00022679"/>
    </source>
</evidence>
<feature type="domain" description="N-acetyltransferase" evidence="3">
    <location>
        <begin position="2"/>
        <end position="144"/>
    </location>
</feature>
<dbReference type="AlphaFoldDB" id="A0A378MBT8"/>
<reference evidence="4 5" key="1">
    <citation type="submission" date="2018-06" db="EMBL/GenBank/DDBJ databases">
        <authorList>
            <consortium name="Pathogen Informatics"/>
            <person name="Doyle S."/>
        </authorList>
    </citation>
    <scope>NUCLEOTIDE SEQUENCE [LARGE SCALE GENOMIC DNA]</scope>
    <source>
        <strain evidence="5">NCTC 10815</strain>
    </source>
</reference>
<dbReference type="GO" id="GO:0016747">
    <property type="term" value="F:acyltransferase activity, transferring groups other than amino-acyl groups"/>
    <property type="evidence" value="ECO:0007669"/>
    <property type="project" value="InterPro"/>
</dbReference>
<keyword evidence="2 4" id="KW-0012">Acyltransferase</keyword>
<dbReference type="Gene3D" id="3.40.630.30">
    <property type="match status" value="1"/>
</dbReference>
<dbReference type="EC" id="2.3.1.-" evidence="4"/>
<evidence type="ECO:0000313" key="4">
    <source>
        <dbReference type="EMBL" id="STY43790.1"/>
    </source>
</evidence>
<dbReference type="Proteomes" id="UP000254879">
    <property type="component" value="Unassembled WGS sequence"/>
</dbReference>
<evidence type="ECO:0000256" key="2">
    <source>
        <dbReference type="ARBA" id="ARBA00023315"/>
    </source>
</evidence>
<dbReference type="PANTHER" id="PTHR43877:SF2">
    <property type="entry name" value="AMINOALKYLPHOSPHONATE N-ACETYLTRANSFERASE-RELATED"/>
    <property type="match status" value="1"/>
</dbReference>
<dbReference type="CDD" id="cd04301">
    <property type="entry name" value="NAT_SF"/>
    <property type="match status" value="1"/>
</dbReference>
<evidence type="ECO:0000259" key="3">
    <source>
        <dbReference type="PROSITE" id="PS51186"/>
    </source>
</evidence>
<dbReference type="InterPro" id="IPR016181">
    <property type="entry name" value="Acyl_CoA_acyltransferase"/>
</dbReference>
<accession>A0A378MBT8</accession>
<gene>
    <name evidence="4" type="primary">yjcF</name>
    <name evidence="4" type="ORF">NCTC10815_01094</name>
</gene>
<dbReference type="EMBL" id="UGPG01000001">
    <property type="protein sequence ID" value="STY43790.1"/>
    <property type="molecule type" value="Genomic_DNA"/>
</dbReference>
<name>A0A378MBT8_LISGR</name>
<protein>
    <submittedName>
        <fullName evidence="4">Uncharacterized N-acetyltransferase YjcF</fullName>
        <ecNumber evidence="4">2.3.1.-</ecNumber>
    </submittedName>
</protein>
<dbReference type="SUPFAM" id="SSF55729">
    <property type="entry name" value="Acyl-CoA N-acyltransferases (Nat)"/>
    <property type="match status" value="1"/>
</dbReference>
<dbReference type="PANTHER" id="PTHR43877">
    <property type="entry name" value="AMINOALKYLPHOSPHONATE N-ACETYLTRANSFERASE-RELATED-RELATED"/>
    <property type="match status" value="1"/>
</dbReference>
<dbReference type="Pfam" id="PF13673">
    <property type="entry name" value="Acetyltransf_10"/>
    <property type="match status" value="1"/>
</dbReference>
<dbReference type="PROSITE" id="PS51186">
    <property type="entry name" value="GNAT"/>
    <property type="match status" value="1"/>
</dbReference>
<evidence type="ECO:0000313" key="5">
    <source>
        <dbReference type="Proteomes" id="UP000254879"/>
    </source>
</evidence>
<keyword evidence="1 4" id="KW-0808">Transferase</keyword>
<dbReference type="RefSeq" id="WP_003754953.1">
    <property type="nucleotide sequence ID" value="NZ_CABKNG010000001.1"/>
</dbReference>
<sequence>MVVKKVMTPEEKQDAFAIRQAVFIGEQQIDPELEWDEHDKAADALMFVDYDSDGTPLATGRFRILPDYGKVERICTQQAARGKGAGRRIMEAIEAEAVSQAVTELRLGAQITAIPFYEKLGYTVCSDEFLDADIPHKEMKKELNP</sequence>